<dbReference type="Proteomes" id="UP001153069">
    <property type="component" value="Unassembled WGS sequence"/>
</dbReference>
<comment type="caution">
    <text evidence="6">The sequence shown here is derived from an EMBL/GenBank/DDBJ whole genome shotgun (WGS) entry which is preliminary data.</text>
</comment>
<dbReference type="InterPro" id="IPR016688">
    <property type="entry name" value="MscS-like_plants/fungi"/>
</dbReference>
<organism evidence="6 7">
    <name type="scientific">Seminavis robusta</name>
    <dbReference type="NCBI Taxonomy" id="568900"/>
    <lineage>
        <taxon>Eukaryota</taxon>
        <taxon>Sar</taxon>
        <taxon>Stramenopiles</taxon>
        <taxon>Ochrophyta</taxon>
        <taxon>Bacillariophyta</taxon>
        <taxon>Bacillariophyceae</taxon>
        <taxon>Bacillariophycidae</taxon>
        <taxon>Naviculales</taxon>
        <taxon>Naviculaceae</taxon>
        <taxon>Seminavis</taxon>
    </lineage>
</organism>
<feature type="compositionally biased region" description="Low complexity" evidence="3">
    <location>
        <begin position="601"/>
        <end position="618"/>
    </location>
</feature>
<dbReference type="AlphaFoldDB" id="A0A9N8E9V1"/>
<evidence type="ECO:0000313" key="7">
    <source>
        <dbReference type="Proteomes" id="UP001153069"/>
    </source>
</evidence>
<accession>A0A9N8E9V1</accession>
<dbReference type="GO" id="GO:0005886">
    <property type="term" value="C:plasma membrane"/>
    <property type="evidence" value="ECO:0007669"/>
    <property type="project" value="TreeGrafter"/>
</dbReference>
<evidence type="ECO:0000256" key="4">
    <source>
        <dbReference type="SAM" id="Phobius"/>
    </source>
</evidence>
<reference evidence="6" key="1">
    <citation type="submission" date="2020-06" db="EMBL/GenBank/DDBJ databases">
        <authorList>
            <consortium name="Plant Systems Biology data submission"/>
        </authorList>
    </citation>
    <scope>NUCLEOTIDE SEQUENCE</scope>
    <source>
        <strain evidence="6">D6</strain>
    </source>
</reference>
<feature type="compositionally biased region" description="Polar residues" evidence="3">
    <location>
        <begin position="624"/>
        <end position="649"/>
    </location>
</feature>
<protein>
    <recommendedName>
        <fullName evidence="5">Mechanosensitive ion channel MscS domain-containing protein</fullName>
    </recommendedName>
</protein>
<feature type="transmembrane region" description="Helical" evidence="4">
    <location>
        <begin position="497"/>
        <end position="518"/>
    </location>
</feature>
<dbReference type="PANTHER" id="PTHR31618:SF1">
    <property type="entry name" value="EF-HAND DOMAIN-CONTAINING PROTEIN"/>
    <property type="match status" value="1"/>
</dbReference>
<evidence type="ECO:0000259" key="5">
    <source>
        <dbReference type="Pfam" id="PF00924"/>
    </source>
</evidence>
<keyword evidence="4" id="KW-1133">Transmembrane helix</keyword>
<keyword evidence="7" id="KW-1185">Reference proteome</keyword>
<evidence type="ECO:0000256" key="1">
    <source>
        <dbReference type="ARBA" id="ARBA00004141"/>
    </source>
</evidence>
<feature type="domain" description="Mechanosensitive ion channel MscS" evidence="5">
    <location>
        <begin position="878"/>
        <end position="957"/>
    </location>
</feature>
<evidence type="ECO:0000313" key="6">
    <source>
        <dbReference type="EMBL" id="CAB9514670.1"/>
    </source>
</evidence>
<evidence type="ECO:0000256" key="2">
    <source>
        <dbReference type="ARBA" id="ARBA00008017"/>
    </source>
</evidence>
<dbReference type="EMBL" id="CAICTM010000666">
    <property type="protein sequence ID" value="CAB9514670.1"/>
    <property type="molecule type" value="Genomic_DNA"/>
</dbReference>
<feature type="transmembrane region" description="Helical" evidence="4">
    <location>
        <begin position="439"/>
        <end position="460"/>
    </location>
</feature>
<dbReference type="GO" id="GO:0006820">
    <property type="term" value="P:monoatomic anion transport"/>
    <property type="evidence" value="ECO:0007669"/>
    <property type="project" value="TreeGrafter"/>
</dbReference>
<dbReference type="OrthoDB" id="46580at2759"/>
<proteinExistence type="inferred from homology"/>
<dbReference type="InterPro" id="IPR006685">
    <property type="entry name" value="MscS_channel_2nd"/>
</dbReference>
<sequence length="1098" mass="123934">MDDDPESGGRRGSNGSSSSFVRVPLTVQDLDVEDAESHVFAAVESRHHRGSTASSILLVGGGDHQDGNNNDESKLFRALSSSSSVKQQPQQNDRARLEQVAERVKRMNRVKAVAALKRKRRQSSARNLLLDIQEEDDTEAILNITSPAATTDHHTNNHPHETDGLMKDTIKENPYAADFDHHLLKAKLSSSSDDEEEESNRQQQQQQVPLIPLPMRRHVRAQSVPLVFATNSFHNIGGASQTRPSLYETRPSLPLHEPPFQRHPPSEGYIATGHDGFLDSIHINPSFTSNNSSVVGTTNNNNNDGSGKRRHSKLDTVLEGYYSPCCGNPARVKHFFPRWMREVGAMCHPYRVATNCHDILVRSFFLWVGVPCLLASAVFYYLLDNPVVTFLPGNITAAWWLLFATRQTVTLGIARLTVYVLVDGFMLGTRLAVQTLGPLLTLIAATGKGWPLILSTWGVWNLVLMHGDHSFQRNWMYWTRMGLFNQHYEGLMLNSGLYTRVLLSAVLGGLAVSAKRTLLALRFGRKQFAEFKPRLERILADVVMLSEIATLAEEADKEVEQESNEEVQTVNSWDIISSTRKSKKKDLKDYLFTADMELPNSTSADDTGSDADSQSTDSMRAPNRKNSTTTKFNTYAGMQSNRNTNSRGANNDDADKVTSIEIPLSRQLTKSESGRIKIKDLLDSWSEPDSKSDKSTDVSIHDILKFRRALSHLDEDNIFGEAFGCTSTRDECIASSHAVYYRLMKLAPTTVTDSSQDANSETLPFEVLALLTLDEDGQTQNIAKRRMIKRMFTPDRTGGLPLLAFVQACDKIYKRLRYFRASIRNASVIDSVLERLLNGLFYFVLVLMLSSLLELNPWTLLFSITSLLVSVSFALGSSVSKYVEGILLIAIRRPYDLGDRIFMASAEGLNPEPDVSKHTWFVEDITLSTTTLRYAYTNEVATINNWSIAGSRIVNCARSAFATVHFEFHARMCILEGNKLDQFRSEIKRYVEERPRVWDSLSYIRHDRFDADNDRIDFKMALRHRYSWQESGRIKLDRSDLFRFLYELGIKLDVHFVTPPEERVIYNEGTSKSGDTHDHRFRYMRDRLSGSNIDRSPP</sequence>
<dbReference type="GO" id="GO:0008381">
    <property type="term" value="F:mechanosensitive monoatomic ion channel activity"/>
    <property type="evidence" value="ECO:0007669"/>
    <property type="project" value="TreeGrafter"/>
</dbReference>
<dbReference type="PANTHER" id="PTHR31618">
    <property type="entry name" value="MECHANOSENSITIVE ION CHANNEL PROTEIN 5"/>
    <property type="match status" value="1"/>
</dbReference>
<dbReference type="Pfam" id="PF00924">
    <property type="entry name" value="MS_channel_2nd"/>
    <property type="match status" value="1"/>
</dbReference>
<feature type="region of interest" description="Disordered" evidence="3">
    <location>
        <begin position="1"/>
        <end position="22"/>
    </location>
</feature>
<name>A0A9N8E9V1_9STRA</name>
<feature type="transmembrane region" description="Helical" evidence="4">
    <location>
        <begin position="364"/>
        <end position="383"/>
    </location>
</feature>
<gene>
    <name evidence="6" type="ORF">SEMRO_667_G184230.1</name>
</gene>
<comment type="similarity">
    <text evidence="2">Belongs to the MscS (TC 1.A.23) family.</text>
</comment>
<evidence type="ECO:0000256" key="3">
    <source>
        <dbReference type="SAM" id="MobiDB-lite"/>
    </source>
</evidence>
<keyword evidence="4" id="KW-0472">Membrane</keyword>
<feature type="region of interest" description="Disordered" evidence="3">
    <location>
        <begin position="598"/>
        <end position="654"/>
    </location>
</feature>
<feature type="region of interest" description="Disordered" evidence="3">
    <location>
        <begin position="189"/>
        <end position="210"/>
    </location>
</feature>
<comment type="subcellular location">
    <subcellularLocation>
        <location evidence="1">Membrane</location>
        <topology evidence="1">Multi-pass membrane protein</topology>
    </subcellularLocation>
</comment>
<feature type="transmembrane region" description="Helical" evidence="4">
    <location>
        <begin position="403"/>
        <end position="427"/>
    </location>
</feature>
<keyword evidence="4" id="KW-0812">Transmembrane</keyword>